<dbReference type="Proteomes" id="UP001501822">
    <property type="component" value="Unassembled WGS sequence"/>
</dbReference>
<keyword evidence="1" id="KW-0472">Membrane</keyword>
<dbReference type="RefSeq" id="WP_252801378.1">
    <property type="nucleotide sequence ID" value="NZ_BAAABM010000037.1"/>
</dbReference>
<feature type="transmembrane region" description="Helical" evidence="1">
    <location>
        <begin position="16"/>
        <end position="32"/>
    </location>
</feature>
<evidence type="ECO:0000313" key="3">
    <source>
        <dbReference type="Proteomes" id="UP001501822"/>
    </source>
</evidence>
<dbReference type="EMBL" id="BAAABM010000037">
    <property type="protein sequence ID" value="GAA0348104.1"/>
    <property type="molecule type" value="Genomic_DNA"/>
</dbReference>
<reference evidence="2 3" key="1">
    <citation type="journal article" date="2019" name="Int. J. Syst. Evol. Microbiol.">
        <title>The Global Catalogue of Microorganisms (GCM) 10K type strain sequencing project: providing services to taxonomists for standard genome sequencing and annotation.</title>
        <authorList>
            <consortium name="The Broad Institute Genomics Platform"/>
            <consortium name="The Broad Institute Genome Sequencing Center for Infectious Disease"/>
            <person name="Wu L."/>
            <person name="Ma J."/>
        </authorList>
    </citation>
    <scope>NUCLEOTIDE SEQUENCE [LARGE SCALE GENOMIC DNA]</scope>
    <source>
        <strain evidence="2 3">JCM 3146</strain>
    </source>
</reference>
<evidence type="ECO:0000256" key="1">
    <source>
        <dbReference type="SAM" id="Phobius"/>
    </source>
</evidence>
<accession>A0ABN0WW55</accession>
<proteinExistence type="predicted"/>
<keyword evidence="1" id="KW-1133">Transmembrane helix</keyword>
<organism evidence="2 3">
    <name type="scientific">Actinoallomurus spadix</name>
    <dbReference type="NCBI Taxonomy" id="79912"/>
    <lineage>
        <taxon>Bacteria</taxon>
        <taxon>Bacillati</taxon>
        <taxon>Actinomycetota</taxon>
        <taxon>Actinomycetes</taxon>
        <taxon>Streptosporangiales</taxon>
        <taxon>Thermomonosporaceae</taxon>
        <taxon>Actinoallomurus</taxon>
    </lineage>
</organism>
<keyword evidence="3" id="KW-1185">Reference proteome</keyword>
<name>A0ABN0WW55_9ACTN</name>
<sequence>MSTSQLIHQAGAHPRYALAAAAVALVLVLAVVRKLTRGRRAEDVLTVIAAVIATTVAGTGMWRFFSVTLHFSGLLRALLFAFIEVSVFTSALRARRNVAESATHTAGVDGAAVWALTGLSAVLSALDARSFAEVLFRLVAPLVAAWLWERSMAVERRRITGRSIHWRVTPERLFVWLGLAEPADRTAADVDVHRRLHRVARAAKRLRVLRARGERAWRIGWAERRLDRVMAAAVEYAGLASDPDRQEELVDQLGVLYHAAALADLSPAAPWAVPAAPASSPLYRVPPSHPALGWPLDDDLLPGTPESLVRWLDEDGRVPDDEVRVPEADECQVRAAGVFAEEVLAGRVPSIRAIKKQLRIGTDRAREVQAYLADLAERGVPAGVAGR</sequence>
<evidence type="ECO:0000313" key="2">
    <source>
        <dbReference type="EMBL" id="GAA0348104.1"/>
    </source>
</evidence>
<gene>
    <name evidence="2" type="ORF">GCM10010151_42270</name>
</gene>
<keyword evidence="1" id="KW-0812">Transmembrane</keyword>
<comment type="caution">
    <text evidence="2">The sequence shown here is derived from an EMBL/GenBank/DDBJ whole genome shotgun (WGS) entry which is preliminary data.</text>
</comment>
<protein>
    <submittedName>
        <fullName evidence="2">Uncharacterized protein</fullName>
    </submittedName>
</protein>
<feature type="transmembrane region" description="Helical" evidence="1">
    <location>
        <begin position="44"/>
        <end position="65"/>
    </location>
</feature>